<keyword evidence="6" id="KW-0547">Nucleotide-binding</keyword>
<dbReference type="OrthoDB" id="7059309at2"/>
<dbReference type="PRINTS" id="PR00119">
    <property type="entry name" value="CATATPASE"/>
</dbReference>
<dbReference type="SUPFAM" id="SSF81665">
    <property type="entry name" value="Calcium ATPase, transmembrane domain M"/>
    <property type="match status" value="1"/>
</dbReference>
<evidence type="ECO:0000256" key="6">
    <source>
        <dbReference type="RuleBase" id="RU362081"/>
    </source>
</evidence>
<evidence type="ECO:0000256" key="7">
    <source>
        <dbReference type="SAM" id="MobiDB-lite"/>
    </source>
</evidence>
<evidence type="ECO:0000256" key="2">
    <source>
        <dbReference type="ARBA" id="ARBA00006024"/>
    </source>
</evidence>
<dbReference type="RefSeq" id="WP_154731211.1">
    <property type="nucleotide sequence ID" value="NZ_SZYE01000312.1"/>
</dbReference>
<evidence type="ECO:0000313" key="9">
    <source>
        <dbReference type="EMBL" id="TKR21908.1"/>
    </source>
</evidence>
<sequence>MVEATREPTAARVRPAPGRPARLARRYPLVVATVVVAVVTVVLAAAGARDAARWLASGWTLVVAVRVSLGMVRDLRAGHWGVDVLAVSAMVATVVVGEYVAALVVVLMLTGGEALEDFAAHRARGELRALLERAPTVVHLLGPDDEPQDVPVAQVVPGDRLLVRPAEVVPVDGELETPAADFDESSLTGESLPVAHRAGDAVLSGVLATQSAVVVRATSAAADSQYARIVAMVQEAAESRAPVVRLADRYAVPFTLLAFAIAAAAGWWHGDAVVVAEVLVVATPCPLLIAAPVAFLGGMSRAAHAGVIIKDAGTLERLAAVRSAAFDKTGTLTYGRPELRAVHAEPGWTRDELLRLAASAEQYSTHVLATSVRGAAAARGLVLSPADAAREEATNRVTATVDGHLVVVGKRAHVASVAEGVRTQPLGPGELAVYVAVDGRAAGALVMSDRPRDDARATMTELARLGVEERVVLSGDALPTVSHVAAEVGLTRVHAECLPQDKVRLVRELTARPVMMVGDGVNDAPVLAAADVGVAMGARGSTAASESADVVIMTEDLRRTATAIRVGRRTMRVALQSIWLGIALSVLLMGVAATGVLPAVAGALSQEAVDLLSILNALRALRPGRDDDERRGAPDAGRPASRVAPAADRVPGTP</sequence>
<dbReference type="NCBIfam" id="TIGR01494">
    <property type="entry name" value="ATPase_P-type"/>
    <property type="match status" value="2"/>
</dbReference>
<evidence type="ECO:0000256" key="4">
    <source>
        <dbReference type="ARBA" id="ARBA00022989"/>
    </source>
</evidence>
<keyword evidence="5 6" id="KW-0472">Membrane</keyword>
<dbReference type="Proteomes" id="UP000308121">
    <property type="component" value="Unassembled WGS sequence"/>
</dbReference>
<proteinExistence type="inferred from homology"/>
<dbReference type="GO" id="GO:0046872">
    <property type="term" value="F:metal ion binding"/>
    <property type="evidence" value="ECO:0007669"/>
    <property type="project" value="UniProtKB-KW"/>
</dbReference>
<dbReference type="InterPro" id="IPR023299">
    <property type="entry name" value="ATPase_P-typ_cyto_dom_N"/>
</dbReference>
<keyword evidence="3 6" id="KW-0812">Transmembrane</keyword>
<accession>A0A7Z8JXL1</accession>
<feature type="transmembrane region" description="Helical" evidence="6">
    <location>
        <begin position="27"/>
        <end position="47"/>
    </location>
</feature>
<dbReference type="InterPro" id="IPR059000">
    <property type="entry name" value="ATPase_P-type_domA"/>
</dbReference>
<evidence type="ECO:0000256" key="3">
    <source>
        <dbReference type="ARBA" id="ARBA00022692"/>
    </source>
</evidence>
<dbReference type="GO" id="GO:0005886">
    <property type="term" value="C:plasma membrane"/>
    <property type="evidence" value="ECO:0007669"/>
    <property type="project" value="UniProtKB-SubCell"/>
</dbReference>
<dbReference type="GO" id="GO:0019829">
    <property type="term" value="F:ATPase-coupled monoatomic cation transmembrane transporter activity"/>
    <property type="evidence" value="ECO:0007669"/>
    <property type="project" value="InterPro"/>
</dbReference>
<dbReference type="SUPFAM" id="SSF81653">
    <property type="entry name" value="Calcium ATPase, transduction domain A"/>
    <property type="match status" value="1"/>
</dbReference>
<dbReference type="EC" id="3.6.3.3" evidence="9"/>
<reference evidence="9 10" key="1">
    <citation type="submission" date="2019-05" db="EMBL/GenBank/DDBJ databases">
        <title>Genome sequence of Cellulomonas hominis strain CS1.</title>
        <authorList>
            <person name="Belmont J."/>
            <person name="Maclea K.S."/>
        </authorList>
    </citation>
    <scope>NUCLEOTIDE SEQUENCE [LARGE SCALE GENOMIC DNA]</scope>
    <source>
        <strain evidence="9 10">CS1</strain>
    </source>
</reference>
<dbReference type="EMBL" id="SZYE01000312">
    <property type="protein sequence ID" value="TKR21908.1"/>
    <property type="molecule type" value="Genomic_DNA"/>
</dbReference>
<dbReference type="Pfam" id="PF00122">
    <property type="entry name" value="E1-E2_ATPase"/>
    <property type="match status" value="1"/>
</dbReference>
<dbReference type="PROSITE" id="PS00154">
    <property type="entry name" value="ATPASE_E1_E2"/>
    <property type="match status" value="1"/>
</dbReference>
<feature type="domain" description="P-type ATPase A" evidence="8">
    <location>
        <begin position="135"/>
        <end position="234"/>
    </location>
</feature>
<dbReference type="GO" id="GO:0016887">
    <property type="term" value="F:ATP hydrolysis activity"/>
    <property type="evidence" value="ECO:0007669"/>
    <property type="project" value="InterPro"/>
</dbReference>
<feature type="transmembrane region" description="Helical" evidence="6">
    <location>
        <begin position="250"/>
        <end position="268"/>
    </location>
</feature>
<keyword evidence="6" id="KW-1003">Cell membrane</keyword>
<dbReference type="InterPro" id="IPR023214">
    <property type="entry name" value="HAD_sf"/>
</dbReference>
<dbReference type="SUPFAM" id="SSF56784">
    <property type="entry name" value="HAD-like"/>
    <property type="match status" value="1"/>
</dbReference>
<feature type="transmembrane region" description="Helical" evidence="6">
    <location>
        <begin position="274"/>
        <end position="296"/>
    </location>
</feature>
<protein>
    <submittedName>
        <fullName evidence="9">Cadmium-translocating P-type ATPase</fullName>
        <ecNumber evidence="9">3.6.3.3</ecNumber>
    </submittedName>
</protein>
<dbReference type="InterPro" id="IPR027256">
    <property type="entry name" value="P-typ_ATPase_IB"/>
</dbReference>
<feature type="transmembrane region" description="Helical" evidence="6">
    <location>
        <begin position="578"/>
        <end position="604"/>
    </location>
</feature>
<comment type="subcellular location">
    <subcellularLocation>
        <location evidence="1">Cell membrane</location>
        <topology evidence="1">Multi-pass membrane protein</topology>
    </subcellularLocation>
</comment>
<evidence type="ECO:0000313" key="10">
    <source>
        <dbReference type="Proteomes" id="UP000308121"/>
    </source>
</evidence>
<dbReference type="Gene3D" id="3.40.50.1000">
    <property type="entry name" value="HAD superfamily/HAD-like"/>
    <property type="match status" value="1"/>
</dbReference>
<feature type="compositionally biased region" description="Basic and acidic residues" evidence="7">
    <location>
        <begin position="624"/>
        <end position="633"/>
    </location>
</feature>
<gene>
    <name evidence="9" type="primary">cadA</name>
    <name evidence="9" type="ORF">FA014_19265</name>
</gene>
<dbReference type="InterPro" id="IPR051014">
    <property type="entry name" value="Cation_Transport_ATPase_IB"/>
</dbReference>
<dbReference type="PANTHER" id="PTHR48085:SF5">
    <property type="entry name" value="CADMIUM_ZINC-TRANSPORTING ATPASE HMA4-RELATED"/>
    <property type="match status" value="1"/>
</dbReference>
<comment type="caution">
    <text evidence="9">The sequence shown here is derived from an EMBL/GenBank/DDBJ whole genome shotgun (WGS) entry which is preliminary data.</text>
</comment>
<evidence type="ECO:0000256" key="5">
    <source>
        <dbReference type="ARBA" id="ARBA00023136"/>
    </source>
</evidence>
<dbReference type="Gene3D" id="3.40.1110.10">
    <property type="entry name" value="Calcium-transporting ATPase, cytoplasmic domain N"/>
    <property type="match status" value="1"/>
</dbReference>
<keyword evidence="6" id="KW-0479">Metal-binding</keyword>
<feature type="region of interest" description="Disordered" evidence="7">
    <location>
        <begin position="624"/>
        <end position="654"/>
    </location>
</feature>
<dbReference type="NCBIfam" id="TIGR01512">
    <property type="entry name" value="ATPase-IB2_Cd"/>
    <property type="match status" value="1"/>
</dbReference>
<keyword evidence="4 6" id="KW-1133">Transmembrane helix</keyword>
<evidence type="ECO:0000259" key="8">
    <source>
        <dbReference type="Pfam" id="PF00122"/>
    </source>
</evidence>
<name>A0A7Z8JXL1_9CELL</name>
<dbReference type="InterPro" id="IPR036412">
    <property type="entry name" value="HAD-like_sf"/>
</dbReference>
<dbReference type="InterPro" id="IPR008250">
    <property type="entry name" value="ATPase_P-typ_transduc_dom_A_sf"/>
</dbReference>
<dbReference type="GO" id="GO:0005524">
    <property type="term" value="F:ATP binding"/>
    <property type="evidence" value="ECO:0007669"/>
    <property type="project" value="UniProtKB-UniRule"/>
</dbReference>
<comment type="similarity">
    <text evidence="2 6">Belongs to the cation transport ATPase (P-type) (TC 3.A.3) family. Type IB subfamily.</text>
</comment>
<dbReference type="NCBIfam" id="TIGR01525">
    <property type="entry name" value="ATPase-IB_hvy"/>
    <property type="match status" value="1"/>
</dbReference>
<dbReference type="AlphaFoldDB" id="A0A7Z8JXL1"/>
<keyword evidence="6" id="KW-0067">ATP-binding</keyword>
<dbReference type="Pfam" id="PF00702">
    <property type="entry name" value="Hydrolase"/>
    <property type="match status" value="1"/>
</dbReference>
<evidence type="ECO:0000256" key="1">
    <source>
        <dbReference type="ARBA" id="ARBA00004651"/>
    </source>
</evidence>
<organism evidence="9 10">
    <name type="scientific">Cellulomonas hominis</name>
    <dbReference type="NCBI Taxonomy" id="156981"/>
    <lineage>
        <taxon>Bacteria</taxon>
        <taxon>Bacillati</taxon>
        <taxon>Actinomycetota</taxon>
        <taxon>Actinomycetes</taxon>
        <taxon>Micrococcales</taxon>
        <taxon>Cellulomonadaceae</taxon>
        <taxon>Cellulomonas</taxon>
    </lineage>
</organism>
<keyword evidence="9" id="KW-0378">Hydrolase</keyword>
<dbReference type="InterPro" id="IPR018303">
    <property type="entry name" value="ATPase_P-typ_P_site"/>
</dbReference>
<dbReference type="InterPro" id="IPR023298">
    <property type="entry name" value="ATPase_P-typ_TM_dom_sf"/>
</dbReference>
<feature type="transmembrane region" description="Helical" evidence="6">
    <location>
        <begin position="84"/>
        <end position="109"/>
    </location>
</feature>
<dbReference type="PANTHER" id="PTHR48085">
    <property type="entry name" value="CADMIUM/ZINC-TRANSPORTING ATPASE HMA2-RELATED"/>
    <property type="match status" value="1"/>
</dbReference>
<dbReference type="Gene3D" id="2.70.150.10">
    <property type="entry name" value="Calcium-transporting ATPase, cytoplasmic transduction domain A"/>
    <property type="match status" value="1"/>
</dbReference>
<dbReference type="InterPro" id="IPR001757">
    <property type="entry name" value="P_typ_ATPase"/>
</dbReference>
<dbReference type="GO" id="GO:0015086">
    <property type="term" value="F:cadmium ion transmembrane transporter activity"/>
    <property type="evidence" value="ECO:0007669"/>
    <property type="project" value="TreeGrafter"/>
</dbReference>